<protein>
    <submittedName>
        <fullName evidence="2">Uncharacterized protein</fullName>
    </submittedName>
</protein>
<evidence type="ECO:0000256" key="1">
    <source>
        <dbReference type="SAM" id="MobiDB-lite"/>
    </source>
</evidence>
<organism evidence="2 3">
    <name type="scientific">Ancylostoma ceylanicum</name>
    <dbReference type="NCBI Taxonomy" id="53326"/>
    <lineage>
        <taxon>Eukaryota</taxon>
        <taxon>Metazoa</taxon>
        <taxon>Ecdysozoa</taxon>
        <taxon>Nematoda</taxon>
        <taxon>Chromadorea</taxon>
        <taxon>Rhabditida</taxon>
        <taxon>Rhabditina</taxon>
        <taxon>Rhabditomorpha</taxon>
        <taxon>Strongyloidea</taxon>
        <taxon>Ancylostomatidae</taxon>
        <taxon>Ancylostomatinae</taxon>
        <taxon>Ancylostoma</taxon>
    </lineage>
</organism>
<gene>
    <name evidence="2" type="ORF">ANCCEY_00902</name>
</gene>
<feature type="compositionally biased region" description="Acidic residues" evidence="1">
    <location>
        <begin position="37"/>
        <end position="46"/>
    </location>
</feature>
<evidence type="ECO:0000313" key="3">
    <source>
        <dbReference type="Proteomes" id="UP000054495"/>
    </source>
</evidence>
<name>A0A0D6M7D6_9BILA</name>
<proteinExistence type="predicted"/>
<reference evidence="2 3" key="1">
    <citation type="submission" date="2013-05" db="EMBL/GenBank/DDBJ databases">
        <title>Draft genome of the parasitic nematode Anyclostoma ceylanicum.</title>
        <authorList>
            <person name="Mitreva M."/>
        </authorList>
    </citation>
    <scope>NUCLEOTIDE SEQUENCE [LARGE SCALE GENOMIC DNA]</scope>
</reference>
<feature type="region of interest" description="Disordered" evidence="1">
    <location>
        <begin position="27"/>
        <end position="52"/>
    </location>
</feature>
<accession>A0A0D6M7D6</accession>
<sequence>MKQVQQASSEVSVLPTQLREIMEAERMAKQQKGYDNFDIDIDDDDVKPDSKK</sequence>
<dbReference type="Proteomes" id="UP000054495">
    <property type="component" value="Unassembled WGS sequence"/>
</dbReference>
<keyword evidence="3" id="KW-1185">Reference proteome</keyword>
<evidence type="ECO:0000313" key="2">
    <source>
        <dbReference type="EMBL" id="EPB80079.1"/>
    </source>
</evidence>
<dbReference type="EMBL" id="KE124785">
    <property type="protein sequence ID" value="EPB80079.1"/>
    <property type="molecule type" value="Genomic_DNA"/>
</dbReference>
<dbReference type="AlphaFoldDB" id="A0A0D6M7D6"/>